<evidence type="ECO:0000256" key="8">
    <source>
        <dbReference type="ARBA" id="ARBA00023303"/>
    </source>
</evidence>
<comment type="caution">
    <text evidence="10">The sequence shown here is derived from an EMBL/GenBank/DDBJ whole genome shotgun (WGS) entry which is preliminary data.</text>
</comment>
<evidence type="ECO:0000256" key="2">
    <source>
        <dbReference type="ARBA" id="ARBA00022448"/>
    </source>
</evidence>
<dbReference type="PANTHER" id="PTHR30266">
    <property type="entry name" value="MECHANOSENSITIVE CHANNEL MSCL"/>
    <property type="match status" value="1"/>
</dbReference>
<keyword evidence="4 9" id="KW-0812">Transmembrane</keyword>
<sequence>MIKGFRDFILRGNVVDFAVGIVIGAAFGALVTALVKDLITPIIGALGGTPDFSGLYFTINGSRFLYGDFINAILAFLLIAAAIYFFVVIPVNKLMARYKPTAEEPAATQVCPHCLSSIHIGATRCAFCTAELVQGAGGGGRSI</sequence>
<name>A0A542ZNL6_9MICO</name>
<gene>
    <name evidence="9" type="primary">mscL</name>
    <name evidence="10" type="ORF">FB474_3318</name>
</gene>
<protein>
    <recommendedName>
        <fullName evidence="9">Large-conductance mechanosensitive channel</fullName>
    </recommendedName>
</protein>
<keyword evidence="2 9" id="KW-0813">Transport</keyword>
<dbReference type="InterPro" id="IPR037673">
    <property type="entry name" value="MSC/AndL"/>
</dbReference>
<dbReference type="HAMAP" id="MF_00115">
    <property type="entry name" value="MscL"/>
    <property type="match status" value="1"/>
</dbReference>
<evidence type="ECO:0000256" key="9">
    <source>
        <dbReference type="HAMAP-Rule" id="MF_00115"/>
    </source>
</evidence>
<evidence type="ECO:0000256" key="4">
    <source>
        <dbReference type="ARBA" id="ARBA00022692"/>
    </source>
</evidence>
<dbReference type="GO" id="GO:0008381">
    <property type="term" value="F:mechanosensitive monoatomic ion channel activity"/>
    <property type="evidence" value="ECO:0007669"/>
    <property type="project" value="UniProtKB-UniRule"/>
</dbReference>
<dbReference type="SUPFAM" id="SSF81330">
    <property type="entry name" value="Gated mechanosensitive channel"/>
    <property type="match status" value="1"/>
</dbReference>
<dbReference type="PRINTS" id="PR01264">
    <property type="entry name" value="MECHCHANNEL"/>
</dbReference>
<organism evidence="10 11">
    <name type="scientific">Oryzihumus leptocrescens</name>
    <dbReference type="NCBI Taxonomy" id="297536"/>
    <lineage>
        <taxon>Bacteria</taxon>
        <taxon>Bacillati</taxon>
        <taxon>Actinomycetota</taxon>
        <taxon>Actinomycetes</taxon>
        <taxon>Micrococcales</taxon>
        <taxon>Intrasporangiaceae</taxon>
        <taxon>Oryzihumus</taxon>
    </lineage>
</organism>
<evidence type="ECO:0000256" key="6">
    <source>
        <dbReference type="ARBA" id="ARBA00023065"/>
    </source>
</evidence>
<comment type="subunit">
    <text evidence="9">Homopentamer.</text>
</comment>
<keyword evidence="3 9" id="KW-1003">Cell membrane</keyword>
<dbReference type="Pfam" id="PF01741">
    <property type="entry name" value="MscL"/>
    <property type="match status" value="1"/>
</dbReference>
<dbReference type="Gene3D" id="1.10.1200.120">
    <property type="entry name" value="Large-conductance mechanosensitive channel, MscL, domain 1"/>
    <property type="match status" value="1"/>
</dbReference>
<keyword evidence="11" id="KW-1185">Reference proteome</keyword>
<reference evidence="10 11" key="1">
    <citation type="submission" date="2019-06" db="EMBL/GenBank/DDBJ databases">
        <title>Sequencing the genomes of 1000 actinobacteria strains.</title>
        <authorList>
            <person name="Klenk H.-P."/>
        </authorList>
    </citation>
    <scope>NUCLEOTIDE SEQUENCE [LARGE SCALE GENOMIC DNA]</scope>
    <source>
        <strain evidence="10 11">DSM 18082</strain>
    </source>
</reference>
<keyword evidence="8 9" id="KW-0407">Ion channel</keyword>
<dbReference type="AlphaFoldDB" id="A0A542ZNL6"/>
<keyword evidence="5 9" id="KW-1133">Transmembrane helix</keyword>
<dbReference type="RefSeq" id="WP_141789622.1">
    <property type="nucleotide sequence ID" value="NZ_BAAAKX010000012.1"/>
</dbReference>
<dbReference type="InterPro" id="IPR036019">
    <property type="entry name" value="MscL_channel"/>
</dbReference>
<evidence type="ECO:0000256" key="5">
    <source>
        <dbReference type="ARBA" id="ARBA00022989"/>
    </source>
</evidence>
<dbReference type="InterPro" id="IPR001185">
    <property type="entry name" value="MS_channel"/>
</dbReference>
<comment type="function">
    <text evidence="9">Channel that opens in response to stretch forces in the membrane lipid bilayer. May participate in the regulation of osmotic pressure changes within the cell.</text>
</comment>
<dbReference type="Proteomes" id="UP000319514">
    <property type="component" value="Unassembled WGS sequence"/>
</dbReference>
<comment type="subcellular location">
    <subcellularLocation>
        <location evidence="9">Cell membrane</location>
        <topology evidence="9">Multi-pass membrane protein</topology>
    </subcellularLocation>
    <subcellularLocation>
        <location evidence="1">Membrane</location>
        <topology evidence="1">Multi-pass membrane protein</topology>
    </subcellularLocation>
</comment>
<comment type="similarity">
    <text evidence="9">Belongs to the MscL family.</text>
</comment>
<evidence type="ECO:0000256" key="3">
    <source>
        <dbReference type="ARBA" id="ARBA00022475"/>
    </source>
</evidence>
<proteinExistence type="inferred from homology"/>
<keyword evidence="7 9" id="KW-0472">Membrane</keyword>
<evidence type="ECO:0000256" key="7">
    <source>
        <dbReference type="ARBA" id="ARBA00023136"/>
    </source>
</evidence>
<dbReference type="EMBL" id="VFOQ01000001">
    <property type="protein sequence ID" value="TQL61897.1"/>
    <property type="molecule type" value="Genomic_DNA"/>
</dbReference>
<dbReference type="GO" id="GO:0005886">
    <property type="term" value="C:plasma membrane"/>
    <property type="evidence" value="ECO:0007669"/>
    <property type="project" value="UniProtKB-SubCell"/>
</dbReference>
<evidence type="ECO:0000313" key="11">
    <source>
        <dbReference type="Proteomes" id="UP000319514"/>
    </source>
</evidence>
<dbReference type="NCBIfam" id="TIGR00220">
    <property type="entry name" value="mscL"/>
    <property type="match status" value="1"/>
</dbReference>
<evidence type="ECO:0000256" key="1">
    <source>
        <dbReference type="ARBA" id="ARBA00004141"/>
    </source>
</evidence>
<dbReference type="OrthoDB" id="9810350at2"/>
<accession>A0A542ZNL6</accession>
<dbReference type="PANTHER" id="PTHR30266:SF2">
    <property type="entry name" value="LARGE-CONDUCTANCE MECHANOSENSITIVE CHANNEL"/>
    <property type="match status" value="1"/>
</dbReference>
<keyword evidence="6 9" id="KW-0406">Ion transport</keyword>
<evidence type="ECO:0000313" key="10">
    <source>
        <dbReference type="EMBL" id="TQL61897.1"/>
    </source>
</evidence>
<feature type="transmembrane region" description="Helical" evidence="9">
    <location>
        <begin position="12"/>
        <end position="35"/>
    </location>
</feature>
<feature type="transmembrane region" description="Helical" evidence="9">
    <location>
        <begin position="69"/>
        <end position="89"/>
    </location>
</feature>